<dbReference type="Pfam" id="PF00565">
    <property type="entry name" value="SNase"/>
    <property type="match status" value="1"/>
</dbReference>
<keyword evidence="3" id="KW-1185">Reference proteome</keyword>
<accession>A0A133V0U1</accession>
<evidence type="ECO:0000313" key="3">
    <source>
        <dbReference type="Proteomes" id="UP000070520"/>
    </source>
</evidence>
<dbReference type="InterPro" id="IPR035437">
    <property type="entry name" value="SNase_OB-fold_sf"/>
</dbReference>
<evidence type="ECO:0000313" key="2">
    <source>
        <dbReference type="EMBL" id="KXB00070.1"/>
    </source>
</evidence>
<dbReference type="Proteomes" id="UP000070520">
    <property type="component" value="Unassembled WGS sequence"/>
</dbReference>
<reference evidence="2 3" key="1">
    <citation type="journal article" date="2016" name="Sci. Rep.">
        <title>Metabolic traits of an uncultured archaeal lineage -MSBL1- from brine pools of the Red Sea.</title>
        <authorList>
            <person name="Mwirichia R."/>
            <person name="Alam I."/>
            <person name="Rashid M."/>
            <person name="Vinu M."/>
            <person name="Ba-Alawi W."/>
            <person name="Anthony Kamau A."/>
            <person name="Kamanda Ngugi D."/>
            <person name="Goker M."/>
            <person name="Klenk H.P."/>
            <person name="Bajic V."/>
            <person name="Stingl U."/>
        </authorList>
    </citation>
    <scope>NUCLEOTIDE SEQUENCE [LARGE SCALE GENOMIC DNA]</scope>
    <source>
        <strain evidence="2">SCGC-AAA261C02</strain>
    </source>
</reference>
<protein>
    <recommendedName>
        <fullName evidence="1">TNase-like domain-containing protein</fullName>
    </recommendedName>
</protein>
<dbReference type="AlphaFoldDB" id="A0A133V0U1"/>
<dbReference type="Gene3D" id="2.40.50.90">
    <property type="match status" value="1"/>
</dbReference>
<dbReference type="SUPFAM" id="SSF50199">
    <property type="entry name" value="Staphylococcal nuclease"/>
    <property type="match status" value="1"/>
</dbReference>
<evidence type="ECO:0000259" key="1">
    <source>
        <dbReference type="Pfam" id="PF00565"/>
    </source>
</evidence>
<feature type="domain" description="TNase-like" evidence="1">
    <location>
        <begin position="31"/>
        <end position="94"/>
    </location>
</feature>
<gene>
    <name evidence="2" type="ORF">AKJ42_01750</name>
</gene>
<dbReference type="EMBL" id="LHXW01000014">
    <property type="protein sequence ID" value="KXB00070.1"/>
    <property type="molecule type" value="Genomic_DNA"/>
</dbReference>
<name>A0A133V0U1_9EURY</name>
<dbReference type="InterPro" id="IPR016071">
    <property type="entry name" value="Staphylococal_nuclease_OB-fold"/>
</dbReference>
<sequence>MAKKSCRRTVTHVMDGDTFEVARRIGKFNIIRLANVNAPSKNTKAGMKAMQVLRGMIGGKVVTIRPVGTSYNRIVAEVFADRKSVNKRMRERGYR</sequence>
<proteinExistence type="predicted"/>
<organism evidence="2 3">
    <name type="scientific">candidate division MSBL1 archaeon SCGC-AAA261C02</name>
    <dbReference type="NCBI Taxonomy" id="1698272"/>
    <lineage>
        <taxon>Archaea</taxon>
        <taxon>Methanobacteriati</taxon>
        <taxon>Methanobacteriota</taxon>
        <taxon>candidate division MSBL1</taxon>
    </lineage>
</organism>
<comment type="caution">
    <text evidence="2">The sequence shown here is derived from an EMBL/GenBank/DDBJ whole genome shotgun (WGS) entry which is preliminary data.</text>
</comment>